<gene>
    <name evidence="2" type="ORF">IAB93_07555</name>
</gene>
<feature type="signal peptide" evidence="1">
    <location>
        <begin position="1"/>
        <end position="21"/>
    </location>
</feature>
<dbReference type="PROSITE" id="PS51257">
    <property type="entry name" value="PROKAR_LIPOPROTEIN"/>
    <property type="match status" value="1"/>
</dbReference>
<organism evidence="2 3">
    <name type="scientific">Candidatus Merdivivens pullistercoris</name>
    <dbReference type="NCBI Taxonomy" id="2840873"/>
    <lineage>
        <taxon>Bacteria</taxon>
        <taxon>Pseudomonadati</taxon>
        <taxon>Bacteroidota</taxon>
        <taxon>Bacteroidia</taxon>
        <taxon>Bacteroidales</taxon>
        <taxon>Muribaculaceae</taxon>
        <taxon>Muribaculaceae incertae sedis</taxon>
        <taxon>Candidatus Merdivivens</taxon>
    </lineage>
</organism>
<evidence type="ECO:0000313" key="2">
    <source>
        <dbReference type="EMBL" id="MBO8465833.1"/>
    </source>
</evidence>
<dbReference type="EMBL" id="JADIME010000077">
    <property type="protein sequence ID" value="MBO8465833.1"/>
    <property type="molecule type" value="Genomic_DNA"/>
</dbReference>
<proteinExistence type="predicted"/>
<protein>
    <submittedName>
        <fullName evidence="2">BACON domain-containing protein</fullName>
    </submittedName>
</protein>
<keyword evidence="1" id="KW-0732">Signal</keyword>
<feature type="chain" id="PRO_5039437884" evidence="1">
    <location>
        <begin position="22"/>
        <end position="668"/>
    </location>
</feature>
<dbReference type="AlphaFoldDB" id="A0A9D9I4P3"/>
<comment type="caution">
    <text evidence="2">The sequence shown here is derived from an EMBL/GenBank/DDBJ whole genome shotgun (WGS) entry which is preliminary data.</text>
</comment>
<reference evidence="2" key="2">
    <citation type="journal article" date="2021" name="PeerJ">
        <title>Extensive microbial diversity within the chicken gut microbiome revealed by metagenomics and culture.</title>
        <authorList>
            <person name="Gilroy R."/>
            <person name="Ravi A."/>
            <person name="Getino M."/>
            <person name="Pursley I."/>
            <person name="Horton D.L."/>
            <person name="Alikhan N.F."/>
            <person name="Baker D."/>
            <person name="Gharbi K."/>
            <person name="Hall N."/>
            <person name="Watson M."/>
            <person name="Adriaenssens E.M."/>
            <person name="Foster-Nyarko E."/>
            <person name="Jarju S."/>
            <person name="Secka A."/>
            <person name="Antonio M."/>
            <person name="Oren A."/>
            <person name="Chaudhuri R.R."/>
            <person name="La Ragione R."/>
            <person name="Hildebrand F."/>
            <person name="Pallen M.J."/>
        </authorList>
    </citation>
    <scope>NUCLEOTIDE SEQUENCE</scope>
    <source>
        <strain evidence="2">10037</strain>
    </source>
</reference>
<dbReference type="Proteomes" id="UP000823597">
    <property type="component" value="Unassembled WGS sequence"/>
</dbReference>
<evidence type="ECO:0000256" key="1">
    <source>
        <dbReference type="SAM" id="SignalP"/>
    </source>
</evidence>
<name>A0A9D9I4P3_9BACT</name>
<evidence type="ECO:0000313" key="3">
    <source>
        <dbReference type="Proteomes" id="UP000823597"/>
    </source>
</evidence>
<sequence length="668" mass="73446">MQKIYSVIVAGLICAVPALFSCTPQETPNPPDPGNDTTQVETPAIEIIRQDGMDKIEIPAQGGGFTLTYKIENGQEGGLVSAECPAEWIDSIDTSTEGSVFFNATANETENSREATFTIVYTYGENEQVKDSINIIQQAGEPAVEYDYEYDMAALTGAYYGPKGANGAHQYYTWLSDLPFDDDGYTQVGGTYYLFDIYASEPIDWSLYCMPEGTYTLGRYGQTEEGTFSIDNSYVLFQNADGHTDVYFSEGTLEVTVDDNLNYFFEAILTDTEGQTHHVTLTLYQPQWQDFSNHGGNYNILERDVELNPINAFSQYIIKYGDIMEASLNFTDMEMSGSNVTPPGYFLSVDAYMPLDKAGNIATGTYEISMDPGANLSLWYGEVYEIFGEITPMGTYVAYYDEEGVPYYGLAESGTMTVSGGNGYYEIDCNFTTFEGYTVTCKYSGELTVQNVPQGFSTLEGDYTLDLSNSVAKAQCWGDYYGTGGANWVLEISPADGTTGDGFSTDFVSYSTDNTFIESGSYVASEAECVNGIISGYTYPGQYLKGYYNQISNSTGGTMYYGDFDTYGNAASYAPAISGEMKITNHEDNSYTISLNMYDDFGNNWTGEWTGEISGATPYCVTAPSGKPLMTVPADEISKEEKAKIVYGNRVKVEKQKAAKVAMYKLCD</sequence>
<accession>A0A9D9I4P3</accession>
<reference evidence="2" key="1">
    <citation type="submission" date="2020-10" db="EMBL/GenBank/DDBJ databases">
        <authorList>
            <person name="Gilroy R."/>
        </authorList>
    </citation>
    <scope>NUCLEOTIDE SEQUENCE</scope>
    <source>
        <strain evidence="2">10037</strain>
    </source>
</reference>